<feature type="domain" description="HTH merR-type" evidence="2">
    <location>
        <begin position="10"/>
        <end position="79"/>
    </location>
</feature>
<dbReference type="PRINTS" id="PR00040">
    <property type="entry name" value="HTHMERR"/>
</dbReference>
<dbReference type="InterPro" id="IPR047057">
    <property type="entry name" value="MerR_fam"/>
</dbReference>
<dbReference type="InterPro" id="IPR009061">
    <property type="entry name" value="DNA-bd_dom_put_sf"/>
</dbReference>
<gene>
    <name evidence="3" type="ORF">GCM10010347_63140</name>
</gene>
<dbReference type="InterPro" id="IPR000551">
    <property type="entry name" value="MerR-type_HTH_dom"/>
</dbReference>
<organism evidence="3 4">
    <name type="scientific">Streptomyces cirratus</name>
    <dbReference type="NCBI Taxonomy" id="68187"/>
    <lineage>
        <taxon>Bacteria</taxon>
        <taxon>Bacillati</taxon>
        <taxon>Actinomycetota</taxon>
        <taxon>Actinomycetes</taxon>
        <taxon>Kitasatosporales</taxon>
        <taxon>Streptomycetaceae</taxon>
        <taxon>Streptomyces</taxon>
    </lineage>
</organism>
<comment type="caution">
    <text evidence="3">The sequence shown here is derived from an EMBL/GenBank/DDBJ whole genome shotgun (WGS) entry which is preliminary data.</text>
</comment>
<evidence type="ECO:0000259" key="2">
    <source>
        <dbReference type="PROSITE" id="PS50937"/>
    </source>
</evidence>
<sequence>MGVMNGTTSLHSIGSLSTRTGVPVRTIRFYSDSGLLPPTQRTSAGYRCYDDAALLRLRTICVLRELDVDLASIRRVLGGSLSVTEVAAAHADATELQIRVLRRRQSVLRHLARRGSSPEEISFMHRLTSLTTGERHRLITDFIDDLTARTSTAGSEVAALRTAFPDLPDDPSDAQLAAWVELAELMTDDDFRARMARGASAAAPADEDVLPGIPAETAADLMAVARQAAGVAMEAGADPEGEDATVVVDGVVAHFAAVLGRPDSRELREWMASRFEAGHDPLVERYFRLVWTVNDWHVVPGHLPFQPWIVKVLRRPRPNERARPRK</sequence>
<reference evidence="4" key="1">
    <citation type="journal article" date="2019" name="Int. J. Syst. Evol. Microbiol.">
        <title>The Global Catalogue of Microorganisms (GCM) 10K type strain sequencing project: providing services to taxonomists for standard genome sequencing and annotation.</title>
        <authorList>
            <consortium name="The Broad Institute Genomics Platform"/>
            <consortium name="The Broad Institute Genome Sequencing Center for Infectious Disease"/>
            <person name="Wu L."/>
            <person name="Ma J."/>
        </authorList>
    </citation>
    <scope>NUCLEOTIDE SEQUENCE [LARGE SCALE GENOMIC DNA]</scope>
    <source>
        <strain evidence="4">JCM 4738</strain>
    </source>
</reference>
<dbReference type="Gene3D" id="1.10.1660.10">
    <property type="match status" value="1"/>
</dbReference>
<proteinExistence type="predicted"/>
<evidence type="ECO:0000313" key="3">
    <source>
        <dbReference type="EMBL" id="GHB83645.1"/>
    </source>
</evidence>
<dbReference type="PANTHER" id="PTHR30204:SF93">
    <property type="entry name" value="HTH MERR-TYPE DOMAIN-CONTAINING PROTEIN"/>
    <property type="match status" value="1"/>
</dbReference>
<dbReference type="CDD" id="cd00592">
    <property type="entry name" value="HTH_MerR-like"/>
    <property type="match status" value="1"/>
</dbReference>
<dbReference type="PANTHER" id="PTHR30204">
    <property type="entry name" value="REDOX-CYCLING DRUG-SENSING TRANSCRIPTIONAL ACTIVATOR SOXR"/>
    <property type="match status" value="1"/>
</dbReference>
<name>A0ABQ3F3U8_9ACTN</name>
<dbReference type="SMART" id="SM00422">
    <property type="entry name" value="HTH_MERR"/>
    <property type="match status" value="1"/>
</dbReference>
<evidence type="ECO:0000313" key="4">
    <source>
        <dbReference type="Proteomes" id="UP000642673"/>
    </source>
</evidence>
<keyword evidence="4" id="KW-1185">Reference proteome</keyword>
<dbReference type="SUPFAM" id="SSF46955">
    <property type="entry name" value="Putative DNA-binding domain"/>
    <property type="match status" value="1"/>
</dbReference>
<accession>A0ABQ3F3U8</accession>
<dbReference type="PROSITE" id="PS50937">
    <property type="entry name" value="HTH_MERR_2"/>
    <property type="match status" value="1"/>
</dbReference>
<dbReference type="Pfam" id="PF13411">
    <property type="entry name" value="MerR_1"/>
    <property type="match status" value="1"/>
</dbReference>
<protein>
    <submittedName>
        <fullName evidence="3">MerR family transcriptional regulator</fullName>
    </submittedName>
</protein>
<dbReference type="EMBL" id="BMVP01000024">
    <property type="protein sequence ID" value="GHB83645.1"/>
    <property type="molecule type" value="Genomic_DNA"/>
</dbReference>
<keyword evidence="1" id="KW-0238">DNA-binding</keyword>
<dbReference type="Proteomes" id="UP000642673">
    <property type="component" value="Unassembled WGS sequence"/>
</dbReference>
<evidence type="ECO:0000256" key="1">
    <source>
        <dbReference type="ARBA" id="ARBA00023125"/>
    </source>
</evidence>